<feature type="compositionally biased region" description="Pro residues" evidence="1">
    <location>
        <begin position="31"/>
        <end position="54"/>
    </location>
</feature>
<evidence type="ECO:0000256" key="2">
    <source>
        <dbReference type="SAM" id="SignalP"/>
    </source>
</evidence>
<feature type="signal peptide" evidence="2">
    <location>
        <begin position="1"/>
        <end position="22"/>
    </location>
</feature>
<reference evidence="3" key="1">
    <citation type="journal article" date="2020" name="mSystems">
        <title>Genome- and Community-Level Interaction Insights into Carbon Utilization and Element Cycling Functions of Hydrothermarchaeota in Hydrothermal Sediment.</title>
        <authorList>
            <person name="Zhou Z."/>
            <person name="Liu Y."/>
            <person name="Xu W."/>
            <person name="Pan J."/>
            <person name="Luo Z.H."/>
            <person name="Li M."/>
        </authorList>
    </citation>
    <scope>NUCLEOTIDE SEQUENCE [LARGE SCALE GENOMIC DNA]</scope>
    <source>
        <strain evidence="3">SpSt-300</strain>
    </source>
</reference>
<feature type="chain" id="PRO_5038540601" evidence="2">
    <location>
        <begin position="23"/>
        <end position="168"/>
    </location>
</feature>
<dbReference type="PROSITE" id="PS51257">
    <property type="entry name" value="PROKAR_LIPOPROTEIN"/>
    <property type="match status" value="1"/>
</dbReference>
<sequence length="168" mass="18264">MRRTKVFLSIIALLVLASLSWAGGCRAPARKPAPPPASPTQPVTPAPARKPLPTDPRELSRLATRLAGEAAKVPGVRKATVVLVGSTAYVGLNLKAGLERGETTRVQQQVADRVKKAEPRIRRVMVTTDADTFTRIKRVQDGIAKGRPVSAFTREIQELNRRMTPATR</sequence>
<dbReference type="AlphaFoldDB" id="A0A7C2I3S3"/>
<feature type="region of interest" description="Disordered" evidence="1">
    <location>
        <begin position="26"/>
        <end position="56"/>
    </location>
</feature>
<accession>A0A7C2I3S3</accession>
<keyword evidence="2" id="KW-0732">Signal</keyword>
<name>A0A7C2I3S3_9THEO</name>
<organism evidence="3">
    <name type="scientific">Ammonifex degensii</name>
    <dbReference type="NCBI Taxonomy" id="42838"/>
    <lineage>
        <taxon>Bacteria</taxon>
        <taxon>Bacillati</taxon>
        <taxon>Bacillota</taxon>
        <taxon>Clostridia</taxon>
        <taxon>Thermoanaerobacterales</taxon>
        <taxon>Thermoanaerobacteraceae</taxon>
        <taxon>Ammonifex</taxon>
    </lineage>
</organism>
<evidence type="ECO:0000313" key="3">
    <source>
        <dbReference type="EMBL" id="HEL66256.1"/>
    </source>
</evidence>
<gene>
    <name evidence="3" type="ORF">ENQ34_06240</name>
</gene>
<dbReference type="EMBL" id="DSMU01000394">
    <property type="protein sequence ID" value="HEL66256.1"/>
    <property type="molecule type" value="Genomic_DNA"/>
</dbReference>
<dbReference type="GO" id="GO:0030435">
    <property type="term" value="P:sporulation resulting in formation of a cellular spore"/>
    <property type="evidence" value="ECO:0007669"/>
    <property type="project" value="InterPro"/>
</dbReference>
<comment type="caution">
    <text evidence="3">The sequence shown here is derived from an EMBL/GenBank/DDBJ whole genome shotgun (WGS) entry which is preliminary data.</text>
</comment>
<dbReference type="Pfam" id="PF09580">
    <property type="entry name" value="Spore_YhcN_YlaJ"/>
    <property type="match status" value="1"/>
</dbReference>
<dbReference type="InterPro" id="IPR019076">
    <property type="entry name" value="Spore_lipoprot_YhcN/YlaJ-like"/>
</dbReference>
<dbReference type="InterPro" id="IPR014247">
    <property type="entry name" value="Spore_lipoprot_YhcN/YlaJ"/>
</dbReference>
<proteinExistence type="predicted"/>
<evidence type="ECO:0000256" key="1">
    <source>
        <dbReference type="SAM" id="MobiDB-lite"/>
    </source>
</evidence>
<dbReference type="NCBIfam" id="TIGR02898">
    <property type="entry name" value="spore_YhcN_YlaJ"/>
    <property type="match status" value="1"/>
</dbReference>
<protein>
    <submittedName>
        <fullName evidence="3">YhcN/YlaJ family sporulation lipoprotein</fullName>
    </submittedName>
</protein>
<keyword evidence="3" id="KW-0449">Lipoprotein</keyword>